<evidence type="ECO:0000313" key="5">
    <source>
        <dbReference type="Proteomes" id="UP000252554"/>
    </source>
</evidence>
<dbReference type="RefSeq" id="WP_128119646.1">
    <property type="nucleotide sequence ID" value="NZ_CP076683.1"/>
</dbReference>
<accession>A0A365PWV4</accession>
<dbReference type="InterPro" id="IPR019734">
    <property type="entry name" value="TPR_rpt"/>
</dbReference>
<reference evidence="3 6" key="2">
    <citation type="submission" date="2021-06" db="EMBL/GenBank/DDBJ databases">
        <title>Microbial metabolic specificity influences pelagic lipid remineralization.</title>
        <authorList>
            <person name="Behrendt L."/>
            <person name="Hunter J.E."/>
            <person name="Alcolombri U."/>
            <person name="Smriga S."/>
            <person name="Mincer T."/>
            <person name="Lowenstein D.P."/>
            <person name="Peaudecerf F.J."/>
            <person name="Fernandez V.I."/>
            <person name="Fredricks H."/>
            <person name="Almblad H."/>
            <person name="Harrison J.J."/>
            <person name="Stocker R."/>
            <person name="Van Mooy B.A.S."/>
        </authorList>
    </citation>
    <scope>NUCLEOTIDE SEQUENCE [LARGE SCALE GENOMIC DNA]</scope>
    <source>
        <strain evidence="3 6">A252</strain>
    </source>
</reference>
<dbReference type="EMBL" id="CP076683">
    <property type="protein sequence ID" value="QWV17659.1"/>
    <property type="molecule type" value="Genomic_DNA"/>
</dbReference>
<dbReference type="Pfam" id="PF13432">
    <property type="entry name" value="TPR_16"/>
    <property type="match status" value="1"/>
</dbReference>
<dbReference type="SUPFAM" id="SSF48452">
    <property type="entry name" value="TPR-like"/>
    <property type="match status" value="1"/>
</dbReference>
<dbReference type="AlphaFoldDB" id="A0A365PWV4"/>
<reference evidence="4 5" key="1">
    <citation type="submission" date="2018-06" db="EMBL/GenBank/DDBJ databases">
        <title>Whole genome sequencing of four bacterial strains from South Shetland trench revealing bio-synthetic gene clusters.</title>
        <authorList>
            <person name="Abdel-Mageed W.M."/>
            <person name="Lehri B."/>
            <person name="Jarmusch S.A."/>
            <person name="Miranda K."/>
            <person name="Goodfellow M."/>
            <person name="Jaspars M."/>
            <person name="Karlyshev A.V."/>
        </authorList>
    </citation>
    <scope>NUCLEOTIDE SEQUENCE [LARGE SCALE GENOMIC DNA]</scope>
    <source>
        <strain evidence="4 5">SST2</strain>
    </source>
</reference>
<sequence>MFIRSLTLAGLLLSLAACSQFPLAQPDLLALQKQASSAYAAGDYASASEGFRTLAEAMPQDADVRYRLGNSLAQQKQIDAAIAAYREALQRDPKHAKAWHNLIFLQLEGVNYSVAEMYKHIDTRDPQIAPIVRKAEAVMDLFDVRQQP</sequence>
<name>A0A365PWV4_9GAMM</name>
<dbReference type="Gene3D" id="1.25.40.10">
    <property type="entry name" value="Tetratricopeptide repeat domain"/>
    <property type="match status" value="1"/>
</dbReference>
<dbReference type="EMBL" id="QNTV01000003">
    <property type="protein sequence ID" value="RBA60311.1"/>
    <property type="molecule type" value="Genomic_DNA"/>
</dbReference>
<evidence type="ECO:0000313" key="3">
    <source>
        <dbReference type="EMBL" id="QWV17659.1"/>
    </source>
</evidence>
<gene>
    <name evidence="4" type="ORF">DQ403_06250</name>
    <name evidence="3" type="ORF">KQ248_02865</name>
</gene>
<evidence type="ECO:0000256" key="1">
    <source>
        <dbReference type="PROSITE-ProRule" id="PRU00339"/>
    </source>
</evidence>
<feature type="signal peptide" evidence="2">
    <location>
        <begin position="1"/>
        <end position="24"/>
    </location>
</feature>
<proteinExistence type="predicted"/>
<evidence type="ECO:0000313" key="4">
    <source>
        <dbReference type="EMBL" id="RBA60311.1"/>
    </source>
</evidence>
<keyword evidence="2" id="KW-0732">Signal</keyword>
<dbReference type="Proteomes" id="UP000683436">
    <property type="component" value="Chromosome"/>
</dbReference>
<evidence type="ECO:0000256" key="2">
    <source>
        <dbReference type="SAM" id="SignalP"/>
    </source>
</evidence>
<dbReference type="PROSITE" id="PS51257">
    <property type="entry name" value="PROKAR_LIPOPROTEIN"/>
    <property type="match status" value="1"/>
</dbReference>
<protein>
    <submittedName>
        <fullName evidence="3">Tetratricopeptide repeat protein</fullName>
    </submittedName>
</protein>
<dbReference type="SMART" id="SM00028">
    <property type="entry name" value="TPR"/>
    <property type="match status" value="2"/>
</dbReference>
<keyword evidence="6" id="KW-1185">Reference proteome</keyword>
<keyword evidence="1" id="KW-0802">TPR repeat</keyword>
<feature type="chain" id="PRO_5016661633" evidence="2">
    <location>
        <begin position="25"/>
        <end position="148"/>
    </location>
</feature>
<dbReference type="InterPro" id="IPR011990">
    <property type="entry name" value="TPR-like_helical_dom_sf"/>
</dbReference>
<evidence type="ECO:0000313" key="6">
    <source>
        <dbReference type="Proteomes" id="UP000683436"/>
    </source>
</evidence>
<dbReference type="PROSITE" id="PS50005">
    <property type="entry name" value="TPR"/>
    <property type="match status" value="1"/>
</dbReference>
<organism evidence="4 5">
    <name type="scientific">Stutzerimonas zhaodongensis</name>
    <dbReference type="NCBI Taxonomy" id="1176257"/>
    <lineage>
        <taxon>Bacteria</taxon>
        <taxon>Pseudomonadati</taxon>
        <taxon>Pseudomonadota</taxon>
        <taxon>Gammaproteobacteria</taxon>
        <taxon>Pseudomonadales</taxon>
        <taxon>Pseudomonadaceae</taxon>
        <taxon>Stutzerimonas</taxon>
    </lineage>
</organism>
<dbReference type="Proteomes" id="UP000252554">
    <property type="component" value="Unassembled WGS sequence"/>
</dbReference>
<feature type="repeat" description="TPR" evidence="1">
    <location>
        <begin position="62"/>
        <end position="95"/>
    </location>
</feature>